<evidence type="ECO:0000313" key="2">
    <source>
        <dbReference type="Proteomes" id="UP000244937"/>
    </source>
</evidence>
<dbReference type="KEGG" id="fpal:HYN49_13450"/>
<reference evidence="1 2" key="1">
    <citation type="submission" date="2018-05" db="EMBL/GenBank/DDBJ databases">
        <title>Genome sequencing of Flavobacterium sp. HYN0049.</title>
        <authorList>
            <person name="Yi H."/>
            <person name="Baek C."/>
        </authorList>
    </citation>
    <scope>NUCLEOTIDE SEQUENCE [LARGE SCALE GENOMIC DNA]</scope>
    <source>
        <strain evidence="1 2">HYN0049</strain>
    </source>
</reference>
<evidence type="ECO:0000313" key="1">
    <source>
        <dbReference type="EMBL" id="AWI26821.1"/>
    </source>
</evidence>
<dbReference type="Proteomes" id="UP000244937">
    <property type="component" value="Chromosome"/>
</dbReference>
<proteinExistence type="predicted"/>
<accession>A0A2S1SKC5</accession>
<dbReference type="RefSeq" id="WP_108904598.1">
    <property type="nucleotide sequence ID" value="NZ_CP029187.1"/>
</dbReference>
<dbReference type="AlphaFoldDB" id="A0A2S1SKC5"/>
<dbReference type="EMBL" id="CP029187">
    <property type="protein sequence ID" value="AWI26821.1"/>
    <property type="molecule type" value="Genomic_DNA"/>
</dbReference>
<dbReference type="Pfam" id="PF18928">
    <property type="entry name" value="DUF5677"/>
    <property type="match status" value="1"/>
</dbReference>
<keyword evidence="2" id="KW-1185">Reference proteome</keyword>
<sequence>MKFGDKKIYGSIDGVDVNLRKIISAINNEVSKMVLKQEMDYPLFSLRAIANYTGVLFDRLISHQNFPIDYIAILSRNLFECYLLTAYIIIDPSKGEEFISQKAYEELEINEGFLSIATANTSETVIKSIRDRMEYIKKIMKKHGLTPSKNWNVNYLAKQTNNELEYKAFFKLYSKYVHPSSWIMNSDKHEYDNPVFKNIFILQGQHYASCITKLISNYLDNKTIA</sequence>
<name>A0A2S1SKC5_9FLAO</name>
<dbReference type="OrthoDB" id="1425974at2"/>
<dbReference type="InterPro" id="IPR043733">
    <property type="entry name" value="DUF5677"/>
</dbReference>
<protein>
    <recommendedName>
        <fullName evidence="3">Cthe-2314-like HEPN domain-containing protein</fullName>
    </recommendedName>
</protein>
<gene>
    <name evidence="1" type="ORF">HYN49_13450</name>
</gene>
<evidence type="ECO:0008006" key="3">
    <source>
        <dbReference type="Google" id="ProtNLM"/>
    </source>
</evidence>
<organism evidence="1 2">
    <name type="scientific">Flavobacterium pallidum</name>
    <dbReference type="NCBI Taxonomy" id="2172098"/>
    <lineage>
        <taxon>Bacteria</taxon>
        <taxon>Pseudomonadati</taxon>
        <taxon>Bacteroidota</taxon>
        <taxon>Flavobacteriia</taxon>
        <taxon>Flavobacteriales</taxon>
        <taxon>Flavobacteriaceae</taxon>
        <taxon>Flavobacterium</taxon>
    </lineage>
</organism>